<dbReference type="InterPro" id="IPR039537">
    <property type="entry name" value="Retrotran_Ty1/copia-like"/>
</dbReference>
<sequence length="1016" mass="115656">MVVYEMAIARFCSSPELCHFAGKRKRNRIEGWIRDHTILYPTLQPTMDVILITDGEVGMEAVRWSGKPIGELESRVGKVEDWRRESSEKERSRSRVLEVQSVVRDELTGEKPDYGVEARRVGWNMEGRRRACANYEAKNVEARETPFPFQCPILTSLNYTTWAIKMEAVLDAQGLWDAIEPSTGGAADEKKSKVARAFIFQAIPEDILLQVAKKKSAKEVWESLKTRMKDGETIDEYAGKLSGMLSKYNSVGATLRDEELVRKLFDTVPERFIHLVASMEQYSDVETMPFEEAIGRLKAYEDRLKLRQGSTSGESALLLTKTETSAGKRLSSKPTATVGRGRGWHATRGGRNGTRGRGSNRGRGDRWMGRPPHETGGQNGSFGRRPRDKSQVRCYECNQMGHYAFECKSPKKQEQEVNLTQQEEEETTLLLSVCGEDNAAMVLLNEESVYPGKFSDGEPTTNTWYLDNGASNHMTGLKELFAELDERVIGQVKFGDGSKVPIKGKGTLLFNCKNEDQLLIQNVYYIPALHSNVLSLGQLTEDGYEITMKQEYLRMYDEQGKLMMKVQRSVNRLYKIDLKPGRPICLALQAEEESWLWHARLGHANFRVLEEMNKKDLVRGLPCITHPKQVCEGCLVAKQTRKSFPKEAQWRATEPLELIHADLCGPITPQTKGGNKYFLLLVDDYSRYMWIYLLKSKDEAFIKFTQFKARVEKESSRVIKTLRTNRGGEFNSEQFNGYCMKEGIKRNLTAPHTPQQNGVVERRNRTILDMTRSLLKTMKVPEMFWGEAARHAVYLLNRIGTKAVKNSTPHEAWKGYKPTLGHLKVFGCTAYVKVMTNHLTKLKDRSESMVYLGVEEGSKAYRFFHPKKERIVVARDAEFVENKPWAWEERNEDEPLATPVWVEGNKIYSDTINQVPLEVSETPTPFSINHGSASSSNDLNHDLLSENQSFTNTPPAESESVFDHTPPKGFRSIQEVYDGSRELTENEVHDLYTRNQELMMIDERVAVAVTKYGVVE</sequence>
<dbReference type="Pfam" id="PF25597">
    <property type="entry name" value="SH3_retrovirus"/>
    <property type="match status" value="1"/>
</dbReference>
<dbReference type="InterPro" id="IPR012337">
    <property type="entry name" value="RNaseH-like_sf"/>
</dbReference>
<evidence type="ECO:0000256" key="1">
    <source>
        <dbReference type="ARBA" id="ARBA00022670"/>
    </source>
</evidence>
<dbReference type="Gene3D" id="4.10.60.10">
    <property type="entry name" value="Zinc finger, CCHC-type"/>
    <property type="match status" value="1"/>
</dbReference>
<dbReference type="InterPro" id="IPR036875">
    <property type="entry name" value="Znf_CCHC_sf"/>
</dbReference>
<protein>
    <recommendedName>
        <fullName evidence="8">Integrase catalytic domain-containing protein</fullName>
    </recommendedName>
</protein>
<keyword evidence="2" id="KW-0862">Zinc</keyword>
<proteinExistence type="predicted"/>
<evidence type="ECO:0000259" key="4">
    <source>
        <dbReference type="PROSITE" id="PS50158"/>
    </source>
</evidence>
<name>A0A5N6NBR9_9ASTR</name>
<dbReference type="GO" id="GO:0006508">
    <property type="term" value="P:proteolysis"/>
    <property type="evidence" value="ECO:0007669"/>
    <property type="project" value="UniProtKB-KW"/>
</dbReference>
<dbReference type="Pfam" id="PF13976">
    <property type="entry name" value="gag_pre-integrs"/>
    <property type="match status" value="1"/>
</dbReference>
<feature type="region of interest" description="Disordered" evidence="3">
    <location>
        <begin position="322"/>
        <end position="387"/>
    </location>
</feature>
<feature type="compositionally biased region" description="Gly residues" evidence="3">
    <location>
        <begin position="350"/>
        <end position="361"/>
    </location>
</feature>
<dbReference type="PANTHER" id="PTHR42648:SF25">
    <property type="entry name" value="RNA-DIRECTED DNA POLYMERASE"/>
    <property type="match status" value="1"/>
</dbReference>
<evidence type="ECO:0000313" key="6">
    <source>
        <dbReference type="EMBL" id="KAD4585292.1"/>
    </source>
</evidence>
<keyword evidence="1" id="KW-0378">Hydrolase</keyword>
<feature type="domain" description="Integrase catalytic" evidence="5">
    <location>
        <begin position="651"/>
        <end position="817"/>
    </location>
</feature>
<dbReference type="PANTHER" id="PTHR42648">
    <property type="entry name" value="TRANSPOSASE, PUTATIVE-RELATED"/>
    <property type="match status" value="1"/>
</dbReference>
<dbReference type="SMART" id="SM00343">
    <property type="entry name" value="ZnF_C2HC"/>
    <property type="match status" value="1"/>
</dbReference>
<gene>
    <name evidence="6" type="ORF">E3N88_22893</name>
</gene>
<reference evidence="6 7" key="1">
    <citation type="submission" date="2019-05" db="EMBL/GenBank/DDBJ databases">
        <title>Mikania micrantha, genome provides insights into the molecular mechanism of rapid growth.</title>
        <authorList>
            <person name="Liu B."/>
        </authorList>
    </citation>
    <scope>NUCLEOTIDE SEQUENCE [LARGE SCALE GENOMIC DNA]</scope>
    <source>
        <strain evidence="6">NLD-2019</strain>
        <tissue evidence="6">Leaf</tissue>
    </source>
</reference>
<organism evidence="6 7">
    <name type="scientific">Mikania micrantha</name>
    <name type="common">bitter vine</name>
    <dbReference type="NCBI Taxonomy" id="192012"/>
    <lineage>
        <taxon>Eukaryota</taxon>
        <taxon>Viridiplantae</taxon>
        <taxon>Streptophyta</taxon>
        <taxon>Embryophyta</taxon>
        <taxon>Tracheophyta</taxon>
        <taxon>Spermatophyta</taxon>
        <taxon>Magnoliopsida</taxon>
        <taxon>eudicotyledons</taxon>
        <taxon>Gunneridae</taxon>
        <taxon>Pentapetalae</taxon>
        <taxon>asterids</taxon>
        <taxon>campanulids</taxon>
        <taxon>Asterales</taxon>
        <taxon>Asteraceae</taxon>
        <taxon>Asteroideae</taxon>
        <taxon>Heliantheae alliance</taxon>
        <taxon>Eupatorieae</taxon>
        <taxon>Mikania</taxon>
    </lineage>
</organism>
<feature type="domain" description="CCHC-type" evidence="4">
    <location>
        <begin position="393"/>
        <end position="409"/>
    </location>
</feature>
<dbReference type="PROSITE" id="PS50158">
    <property type="entry name" value="ZF_CCHC"/>
    <property type="match status" value="1"/>
</dbReference>
<dbReference type="OrthoDB" id="4095857at2759"/>
<dbReference type="Pfam" id="PF00098">
    <property type="entry name" value="zf-CCHC"/>
    <property type="match status" value="1"/>
</dbReference>
<accession>A0A5N6NBR9</accession>
<dbReference type="AlphaFoldDB" id="A0A5N6NBR9"/>
<dbReference type="Pfam" id="PF14223">
    <property type="entry name" value="Retrotran_gag_2"/>
    <property type="match status" value="1"/>
</dbReference>
<evidence type="ECO:0000256" key="2">
    <source>
        <dbReference type="PROSITE-ProRule" id="PRU00047"/>
    </source>
</evidence>
<dbReference type="SUPFAM" id="SSF57756">
    <property type="entry name" value="Retrovirus zinc finger-like domains"/>
    <property type="match status" value="1"/>
</dbReference>
<feature type="region of interest" description="Disordered" evidence="3">
    <location>
        <begin position="929"/>
        <end position="969"/>
    </location>
</feature>
<dbReference type="InterPro" id="IPR036397">
    <property type="entry name" value="RNaseH_sf"/>
</dbReference>
<dbReference type="Gene3D" id="3.30.420.10">
    <property type="entry name" value="Ribonuclease H-like superfamily/Ribonuclease H"/>
    <property type="match status" value="1"/>
</dbReference>
<feature type="compositionally biased region" description="Basic and acidic residues" evidence="3">
    <location>
        <begin position="362"/>
        <end position="373"/>
    </location>
</feature>
<dbReference type="GO" id="GO:0008233">
    <property type="term" value="F:peptidase activity"/>
    <property type="evidence" value="ECO:0007669"/>
    <property type="project" value="UniProtKB-KW"/>
</dbReference>
<dbReference type="GO" id="GO:0015074">
    <property type="term" value="P:DNA integration"/>
    <property type="evidence" value="ECO:0007669"/>
    <property type="project" value="InterPro"/>
</dbReference>
<dbReference type="InterPro" id="IPR001878">
    <property type="entry name" value="Znf_CCHC"/>
</dbReference>
<dbReference type="Pfam" id="PF13961">
    <property type="entry name" value="DUF4219"/>
    <property type="match status" value="1"/>
</dbReference>
<dbReference type="PROSITE" id="PS50994">
    <property type="entry name" value="INTEGRASE"/>
    <property type="match status" value="1"/>
</dbReference>
<dbReference type="InterPro" id="IPR057670">
    <property type="entry name" value="SH3_retrovirus"/>
</dbReference>
<dbReference type="SUPFAM" id="SSF53098">
    <property type="entry name" value="Ribonuclease H-like"/>
    <property type="match status" value="1"/>
</dbReference>
<dbReference type="InterPro" id="IPR025314">
    <property type="entry name" value="DUF4219"/>
</dbReference>
<dbReference type="EMBL" id="SZYD01000012">
    <property type="protein sequence ID" value="KAD4585292.1"/>
    <property type="molecule type" value="Genomic_DNA"/>
</dbReference>
<dbReference type="Pfam" id="PF00665">
    <property type="entry name" value="rve"/>
    <property type="match status" value="1"/>
</dbReference>
<dbReference type="InterPro" id="IPR001584">
    <property type="entry name" value="Integrase_cat-core"/>
</dbReference>
<keyword evidence="1" id="KW-0645">Protease</keyword>
<keyword evidence="7" id="KW-1185">Reference proteome</keyword>
<comment type="caution">
    <text evidence="6">The sequence shown here is derived from an EMBL/GenBank/DDBJ whole genome shotgun (WGS) entry which is preliminary data.</text>
</comment>
<evidence type="ECO:0000313" key="7">
    <source>
        <dbReference type="Proteomes" id="UP000326396"/>
    </source>
</evidence>
<evidence type="ECO:0000259" key="5">
    <source>
        <dbReference type="PROSITE" id="PS50994"/>
    </source>
</evidence>
<keyword evidence="2" id="KW-0479">Metal-binding</keyword>
<dbReference type="GO" id="GO:0003676">
    <property type="term" value="F:nucleic acid binding"/>
    <property type="evidence" value="ECO:0007669"/>
    <property type="project" value="InterPro"/>
</dbReference>
<evidence type="ECO:0000256" key="3">
    <source>
        <dbReference type="SAM" id="MobiDB-lite"/>
    </source>
</evidence>
<keyword evidence="2" id="KW-0863">Zinc-finger</keyword>
<dbReference type="InterPro" id="IPR025724">
    <property type="entry name" value="GAG-pre-integrase_dom"/>
</dbReference>
<dbReference type="InterPro" id="IPR054722">
    <property type="entry name" value="PolX-like_BBD"/>
</dbReference>
<dbReference type="Pfam" id="PF22936">
    <property type="entry name" value="Pol_BBD"/>
    <property type="match status" value="1"/>
</dbReference>
<evidence type="ECO:0008006" key="8">
    <source>
        <dbReference type="Google" id="ProtNLM"/>
    </source>
</evidence>
<dbReference type="Proteomes" id="UP000326396">
    <property type="component" value="Linkage Group LG2"/>
</dbReference>
<dbReference type="GO" id="GO:0008270">
    <property type="term" value="F:zinc ion binding"/>
    <property type="evidence" value="ECO:0007669"/>
    <property type="project" value="UniProtKB-KW"/>
</dbReference>